<comment type="caution">
    <text evidence="2">The sequence shown here is derived from an EMBL/GenBank/DDBJ whole genome shotgun (WGS) entry which is preliminary data.</text>
</comment>
<keyword evidence="2" id="KW-0560">Oxidoreductase</keyword>
<dbReference type="GO" id="GO:0051213">
    <property type="term" value="F:dioxygenase activity"/>
    <property type="evidence" value="ECO:0007669"/>
    <property type="project" value="UniProtKB-KW"/>
</dbReference>
<dbReference type="Proteomes" id="UP000585272">
    <property type="component" value="Unassembled WGS sequence"/>
</dbReference>
<feature type="domain" description="Cupin type-2" evidence="1">
    <location>
        <begin position="12"/>
        <end position="58"/>
    </location>
</feature>
<evidence type="ECO:0000259" key="1">
    <source>
        <dbReference type="Pfam" id="PF07883"/>
    </source>
</evidence>
<dbReference type="InterPro" id="IPR013096">
    <property type="entry name" value="Cupin_2"/>
</dbReference>
<proteinExistence type="predicted"/>
<name>A0A840ICJ3_9ACTN</name>
<reference evidence="2 3" key="1">
    <citation type="submission" date="2020-08" db="EMBL/GenBank/DDBJ databases">
        <title>Genomic Encyclopedia of Archaeal and Bacterial Type Strains, Phase II (KMG-II): from individual species to whole genera.</title>
        <authorList>
            <person name="Goeker M."/>
        </authorList>
    </citation>
    <scope>NUCLEOTIDE SEQUENCE [LARGE SCALE GENOMIC DNA]</scope>
    <source>
        <strain evidence="2 3">DSM 23288</strain>
    </source>
</reference>
<dbReference type="Gene3D" id="2.60.120.10">
    <property type="entry name" value="Jelly Rolls"/>
    <property type="match status" value="1"/>
</dbReference>
<dbReference type="CDD" id="cd02209">
    <property type="entry name" value="cupin_XRE_C"/>
    <property type="match status" value="1"/>
</dbReference>
<evidence type="ECO:0000313" key="2">
    <source>
        <dbReference type="EMBL" id="MBB4661804.1"/>
    </source>
</evidence>
<protein>
    <submittedName>
        <fullName evidence="2">Quercetin dioxygenase-like cupin family protein</fullName>
    </submittedName>
</protein>
<accession>A0A840ICJ3</accession>
<dbReference type="SUPFAM" id="SSF51182">
    <property type="entry name" value="RmlC-like cupins"/>
    <property type="match status" value="1"/>
</dbReference>
<dbReference type="RefSeq" id="WP_221242835.1">
    <property type="nucleotide sequence ID" value="NZ_JACHNU010000001.1"/>
</dbReference>
<organism evidence="2 3">
    <name type="scientific">Conexibacter arvalis</name>
    <dbReference type="NCBI Taxonomy" id="912552"/>
    <lineage>
        <taxon>Bacteria</taxon>
        <taxon>Bacillati</taxon>
        <taxon>Actinomycetota</taxon>
        <taxon>Thermoleophilia</taxon>
        <taxon>Solirubrobacterales</taxon>
        <taxon>Conexibacteraceae</taxon>
        <taxon>Conexibacter</taxon>
    </lineage>
</organism>
<keyword evidence="3" id="KW-1185">Reference proteome</keyword>
<evidence type="ECO:0000313" key="3">
    <source>
        <dbReference type="Proteomes" id="UP000585272"/>
    </source>
</evidence>
<dbReference type="AlphaFoldDB" id="A0A840ICJ3"/>
<dbReference type="InterPro" id="IPR011051">
    <property type="entry name" value="RmlC_Cupin_sf"/>
</dbReference>
<dbReference type="InterPro" id="IPR014710">
    <property type="entry name" value="RmlC-like_jellyroll"/>
</dbReference>
<dbReference type="Pfam" id="PF07883">
    <property type="entry name" value="Cupin_2"/>
    <property type="match status" value="1"/>
</dbReference>
<dbReference type="EMBL" id="JACHNU010000001">
    <property type="protein sequence ID" value="MBB4661804.1"/>
    <property type="molecule type" value="Genomic_DNA"/>
</dbReference>
<sequence length="81" mass="9327">MRARLRRLRDAPRTHEGRERLHVLSGRLRLVLGDREHLLAPGEQIEFSTWLPHWSGVVDEPVGLLATFDPLRRRDPEGADA</sequence>
<keyword evidence="2" id="KW-0223">Dioxygenase</keyword>
<gene>
    <name evidence="2" type="ORF">BDZ31_001377</name>
</gene>